<keyword evidence="6 7" id="KW-0472">Membrane</keyword>
<evidence type="ECO:0000256" key="7">
    <source>
        <dbReference type="RuleBase" id="RU363032"/>
    </source>
</evidence>
<dbReference type="Proteomes" id="UP000589036">
    <property type="component" value="Unassembled WGS sequence"/>
</dbReference>
<feature type="transmembrane region" description="Helical" evidence="7">
    <location>
        <begin position="192"/>
        <end position="216"/>
    </location>
</feature>
<evidence type="ECO:0000256" key="6">
    <source>
        <dbReference type="ARBA" id="ARBA00023136"/>
    </source>
</evidence>
<dbReference type="GO" id="GO:0005886">
    <property type="term" value="C:plasma membrane"/>
    <property type="evidence" value="ECO:0007669"/>
    <property type="project" value="UniProtKB-SubCell"/>
</dbReference>
<feature type="transmembrane region" description="Helical" evidence="7">
    <location>
        <begin position="102"/>
        <end position="123"/>
    </location>
</feature>
<feature type="compositionally biased region" description="Basic and acidic residues" evidence="8">
    <location>
        <begin position="1"/>
        <end position="12"/>
    </location>
</feature>
<feature type="transmembrane region" description="Helical" evidence="7">
    <location>
        <begin position="299"/>
        <end position="321"/>
    </location>
</feature>
<evidence type="ECO:0000259" key="9">
    <source>
        <dbReference type="PROSITE" id="PS50928"/>
    </source>
</evidence>
<dbReference type="CDD" id="cd06261">
    <property type="entry name" value="TM_PBP2"/>
    <property type="match status" value="1"/>
</dbReference>
<keyword evidence="5 7" id="KW-1133">Transmembrane helix</keyword>
<evidence type="ECO:0000256" key="5">
    <source>
        <dbReference type="ARBA" id="ARBA00022989"/>
    </source>
</evidence>
<dbReference type="Gene3D" id="1.10.3720.10">
    <property type="entry name" value="MetI-like"/>
    <property type="match status" value="1"/>
</dbReference>
<dbReference type="PANTHER" id="PTHR43227">
    <property type="entry name" value="BLL4140 PROTEIN"/>
    <property type="match status" value="1"/>
</dbReference>
<keyword evidence="4 7" id="KW-0812">Transmembrane</keyword>
<evidence type="ECO:0000313" key="10">
    <source>
        <dbReference type="EMBL" id="NYE49126.1"/>
    </source>
</evidence>
<dbReference type="PANTHER" id="PTHR43227:SF8">
    <property type="entry name" value="DIACETYLCHITOBIOSE UPTAKE SYSTEM PERMEASE PROTEIN DASB"/>
    <property type="match status" value="1"/>
</dbReference>
<sequence>MTRTLDVPEPRVEPPGAPAKKAPRHRRRRRGLVPLIPYLLILPALALLIAVLVWPILQMAWMSLHTYGLRQLRGEPAEWNGFAHYLAILTDERFWTIFRNTIVVCLLMVAITMVLGTLVGILLNKLPKWFSAVVGTALMLAWATPVISAAIVHRWLFDSRYGLANAVLAGMPDWLVGSGWEGFNWFNSPGPLFSVLILTVVWQSFPFVSVSVLAGLKSVPSELYEAARVDGASAWRSFWTVTVPMLRPLFALLLILQIIWDFRIFTQLNILAGGFSNRDVFLLPYYSYQLGFASTPPNYGMGSAIAVVMTVLVLGITAYYLRVMIRQGEIR</sequence>
<dbReference type="Pfam" id="PF00528">
    <property type="entry name" value="BPD_transp_1"/>
    <property type="match status" value="1"/>
</dbReference>
<evidence type="ECO:0000256" key="1">
    <source>
        <dbReference type="ARBA" id="ARBA00004651"/>
    </source>
</evidence>
<organism evidence="10 11">
    <name type="scientific">Spinactinospora alkalitolerans</name>
    <dbReference type="NCBI Taxonomy" id="687207"/>
    <lineage>
        <taxon>Bacteria</taxon>
        <taxon>Bacillati</taxon>
        <taxon>Actinomycetota</taxon>
        <taxon>Actinomycetes</taxon>
        <taxon>Streptosporangiales</taxon>
        <taxon>Nocardiopsidaceae</taxon>
        <taxon>Spinactinospora</taxon>
    </lineage>
</organism>
<evidence type="ECO:0000256" key="8">
    <source>
        <dbReference type="SAM" id="MobiDB-lite"/>
    </source>
</evidence>
<dbReference type="EMBL" id="JACCCC010000001">
    <property type="protein sequence ID" value="NYE49126.1"/>
    <property type="molecule type" value="Genomic_DNA"/>
</dbReference>
<evidence type="ECO:0000256" key="4">
    <source>
        <dbReference type="ARBA" id="ARBA00022692"/>
    </source>
</evidence>
<feature type="transmembrane region" description="Helical" evidence="7">
    <location>
        <begin position="237"/>
        <end position="260"/>
    </location>
</feature>
<feature type="region of interest" description="Disordered" evidence="8">
    <location>
        <begin position="1"/>
        <end position="25"/>
    </location>
</feature>
<reference evidence="10 11" key="1">
    <citation type="submission" date="2020-07" db="EMBL/GenBank/DDBJ databases">
        <title>Sequencing the genomes of 1000 actinobacteria strains.</title>
        <authorList>
            <person name="Klenk H.-P."/>
        </authorList>
    </citation>
    <scope>NUCLEOTIDE SEQUENCE [LARGE SCALE GENOMIC DNA]</scope>
    <source>
        <strain evidence="10 11">CXB654</strain>
    </source>
</reference>
<protein>
    <submittedName>
        <fullName evidence="10">N,N'-diacetylchitobiose transport system permease protein</fullName>
    </submittedName>
</protein>
<feature type="transmembrane region" description="Helical" evidence="7">
    <location>
        <begin position="129"/>
        <end position="151"/>
    </location>
</feature>
<accession>A0A852TX93</accession>
<dbReference type="InterPro" id="IPR035906">
    <property type="entry name" value="MetI-like_sf"/>
</dbReference>
<evidence type="ECO:0000313" key="11">
    <source>
        <dbReference type="Proteomes" id="UP000589036"/>
    </source>
</evidence>
<comment type="subcellular location">
    <subcellularLocation>
        <location evidence="1 7">Cell membrane</location>
        <topology evidence="1 7">Multi-pass membrane protein</topology>
    </subcellularLocation>
</comment>
<feature type="transmembrane region" description="Helical" evidence="7">
    <location>
        <begin position="35"/>
        <end position="57"/>
    </location>
</feature>
<dbReference type="PROSITE" id="PS50928">
    <property type="entry name" value="ABC_TM1"/>
    <property type="match status" value="1"/>
</dbReference>
<dbReference type="InterPro" id="IPR000515">
    <property type="entry name" value="MetI-like"/>
</dbReference>
<dbReference type="InterPro" id="IPR050809">
    <property type="entry name" value="UgpAE/MalFG_permease"/>
</dbReference>
<keyword evidence="11" id="KW-1185">Reference proteome</keyword>
<keyword evidence="2 7" id="KW-0813">Transport</keyword>
<name>A0A852TX93_9ACTN</name>
<comment type="caution">
    <text evidence="10">The sequence shown here is derived from an EMBL/GenBank/DDBJ whole genome shotgun (WGS) entry which is preliminary data.</text>
</comment>
<dbReference type="SUPFAM" id="SSF161098">
    <property type="entry name" value="MetI-like"/>
    <property type="match status" value="1"/>
</dbReference>
<gene>
    <name evidence="10" type="ORF">HDA32_004246</name>
</gene>
<dbReference type="GO" id="GO:0055085">
    <property type="term" value="P:transmembrane transport"/>
    <property type="evidence" value="ECO:0007669"/>
    <property type="project" value="InterPro"/>
</dbReference>
<comment type="similarity">
    <text evidence="7">Belongs to the binding-protein-dependent transport system permease family.</text>
</comment>
<dbReference type="AlphaFoldDB" id="A0A852TX93"/>
<proteinExistence type="inferred from homology"/>
<evidence type="ECO:0000256" key="2">
    <source>
        <dbReference type="ARBA" id="ARBA00022448"/>
    </source>
</evidence>
<feature type="domain" description="ABC transmembrane type-1" evidence="9">
    <location>
        <begin position="98"/>
        <end position="320"/>
    </location>
</feature>
<evidence type="ECO:0000256" key="3">
    <source>
        <dbReference type="ARBA" id="ARBA00022475"/>
    </source>
</evidence>
<dbReference type="RefSeq" id="WP_179644842.1">
    <property type="nucleotide sequence ID" value="NZ_BAAAYY010000031.1"/>
</dbReference>
<keyword evidence="3" id="KW-1003">Cell membrane</keyword>